<dbReference type="PANTHER" id="PTHR35394:SF5">
    <property type="entry name" value="DUF3176 DOMAIN-CONTAINING PROTEIN"/>
    <property type="match status" value="1"/>
</dbReference>
<keyword evidence="3" id="KW-1185">Reference proteome</keyword>
<evidence type="ECO:0000313" key="2">
    <source>
        <dbReference type="EMBL" id="KAF2261613.1"/>
    </source>
</evidence>
<evidence type="ECO:0000256" key="1">
    <source>
        <dbReference type="SAM" id="Phobius"/>
    </source>
</evidence>
<dbReference type="EMBL" id="ML986654">
    <property type="protein sequence ID" value="KAF2261613.1"/>
    <property type="molecule type" value="Genomic_DNA"/>
</dbReference>
<name>A0A9P4N1J1_9PLEO</name>
<keyword evidence="1" id="KW-0812">Transmembrane</keyword>
<dbReference type="PANTHER" id="PTHR35394">
    <property type="entry name" value="DUF3176 DOMAIN-CONTAINING PROTEIN"/>
    <property type="match status" value="1"/>
</dbReference>
<dbReference type="OrthoDB" id="5242705at2759"/>
<reference evidence="3" key="1">
    <citation type="journal article" date="2020" name="Stud. Mycol.">
        <title>101 Dothideomycetes genomes: A test case for predicting lifestyles and emergence of pathogens.</title>
        <authorList>
            <person name="Haridas S."/>
            <person name="Albert R."/>
            <person name="Binder M."/>
            <person name="Bloem J."/>
            <person name="LaButti K."/>
            <person name="Salamov A."/>
            <person name="Andreopoulos B."/>
            <person name="Baker S."/>
            <person name="Barry K."/>
            <person name="Bills G."/>
            <person name="Bluhm B."/>
            <person name="Cannon C."/>
            <person name="Castanera R."/>
            <person name="Culley D."/>
            <person name="Daum C."/>
            <person name="Ezra D."/>
            <person name="Gonzalez J."/>
            <person name="Henrissat B."/>
            <person name="Kuo A."/>
            <person name="Liang C."/>
            <person name="Lipzen A."/>
            <person name="Lutzoni F."/>
            <person name="Magnuson J."/>
            <person name="Mondo S."/>
            <person name="Nolan M."/>
            <person name="Ohm R."/>
            <person name="Pangilinan J."/>
            <person name="Park H.-J."/>
            <person name="Ramirez L."/>
            <person name="Alfaro M."/>
            <person name="Sun H."/>
            <person name="Tritt A."/>
            <person name="Yoshinaga Y."/>
            <person name="Zwiers L.-H."/>
            <person name="Turgeon B."/>
            <person name="Goodwin S."/>
            <person name="Spatafora J."/>
            <person name="Crous P."/>
            <person name="Grigoriev I."/>
        </authorList>
    </citation>
    <scope>NUCLEOTIDE SEQUENCE [LARGE SCALE GENOMIC DNA]</scope>
    <source>
        <strain evidence="3">CBS 304.66</strain>
    </source>
</reference>
<dbReference type="Proteomes" id="UP000800093">
    <property type="component" value="Unassembled WGS sequence"/>
</dbReference>
<organism evidence="2 3">
    <name type="scientific">Lojkania enalia</name>
    <dbReference type="NCBI Taxonomy" id="147567"/>
    <lineage>
        <taxon>Eukaryota</taxon>
        <taxon>Fungi</taxon>
        <taxon>Dikarya</taxon>
        <taxon>Ascomycota</taxon>
        <taxon>Pezizomycotina</taxon>
        <taxon>Dothideomycetes</taxon>
        <taxon>Pleosporomycetidae</taxon>
        <taxon>Pleosporales</taxon>
        <taxon>Pleosporales incertae sedis</taxon>
        <taxon>Lojkania</taxon>
    </lineage>
</organism>
<sequence>MCATSNAYFGIGVELALIFDMSADLHPGGQKLFWGEWGPILAAEILGSNVQNCTKEPGLGIEGFRRRMSTVAASMSNALRTADSSTSLEGEAWVREQYINVEFIWLTMSAVVYVCTTIFLFLTMLEMRHAPL</sequence>
<dbReference type="AlphaFoldDB" id="A0A9P4N1J1"/>
<feature type="transmembrane region" description="Helical" evidence="1">
    <location>
        <begin position="103"/>
        <end position="125"/>
    </location>
</feature>
<evidence type="ECO:0000313" key="3">
    <source>
        <dbReference type="Proteomes" id="UP000800093"/>
    </source>
</evidence>
<comment type="caution">
    <text evidence="2">The sequence shown here is derived from an EMBL/GenBank/DDBJ whole genome shotgun (WGS) entry which is preliminary data.</text>
</comment>
<keyword evidence="1" id="KW-0472">Membrane</keyword>
<accession>A0A9P4N1J1</accession>
<protein>
    <submittedName>
        <fullName evidence="2">Uncharacterized protein</fullName>
    </submittedName>
</protein>
<gene>
    <name evidence="2" type="ORF">CC78DRAFT_583543</name>
</gene>
<proteinExistence type="predicted"/>
<keyword evidence="1" id="KW-1133">Transmembrane helix</keyword>